<dbReference type="GO" id="GO:0003677">
    <property type="term" value="F:DNA binding"/>
    <property type="evidence" value="ECO:0007669"/>
    <property type="project" value="UniProtKB-KW"/>
</dbReference>
<evidence type="ECO:0000313" key="6">
    <source>
        <dbReference type="EMBL" id="MCT8971024.1"/>
    </source>
</evidence>
<dbReference type="InterPro" id="IPR000835">
    <property type="entry name" value="HTH_MarR-typ"/>
</dbReference>
<dbReference type="PANTHER" id="PTHR35790:SF4">
    <property type="entry name" value="HTH-TYPE TRANSCRIPTIONAL REGULATOR PCHR"/>
    <property type="match status" value="1"/>
</dbReference>
<dbReference type="SMART" id="SM00347">
    <property type="entry name" value="HTH_MARR"/>
    <property type="match status" value="1"/>
</dbReference>
<dbReference type="InterPro" id="IPR036388">
    <property type="entry name" value="WH-like_DNA-bd_sf"/>
</dbReference>
<protein>
    <submittedName>
        <fullName evidence="6">MarR family transcriptional regulator</fullName>
    </submittedName>
</protein>
<comment type="caution">
    <text evidence="6">The sequence shown here is derived from an EMBL/GenBank/DDBJ whole genome shotgun (WGS) entry which is preliminary data.</text>
</comment>
<dbReference type="RefSeq" id="WP_261614599.1">
    <property type="nucleotide sequence ID" value="NZ_JALIDZ010000002.1"/>
</dbReference>
<evidence type="ECO:0000256" key="3">
    <source>
        <dbReference type="ARBA" id="ARBA00023163"/>
    </source>
</evidence>
<feature type="region of interest" description="Disordered" evidence="4">
    <location>
        <begin position="1"/>
        <end position="21"/>
    </location>
</feature>
<keyword evidence="3" id="KW-0804">Transcription</keyword>
<dbReference type="Gene3D" id="1.10.10.10">
    <property type="entry name" value="Winged helix-like DNA-binding domain superfamily/Winged helix DNA-binding domain"/>
    <property type="match status" value="1"/>
</dbReference>
<evidence type="ECO:0000256" key="4">
    <source>
        <dbReference type="SAM" id="MobiDB-lite"/>
    </source>
</evidence>
<organism evidence="6 7">
    <name type="scientific">Microbaculum marinisediminis</name>
    <dbReference type="NCBI Taxonomy" id="2931392"/>
    <lineage>
        <taxon>Bacteria</taxon>
        <taxon>Pseudomonadati</taxon>
        <taxon>Pseudomonadota</taxon>
        <taxon>Alphaproteobacteria</taxon>
        <taxon>Hyphomicrobiales</taxon>
        <taxon>Tepidamorphaceae</taxon>
        <taxon>Microbaculum</taxon>
    </lineage>
</organism>
<dbReference type="EMBL" id="JALIDZ010000002">
    <property type="protein sequence ID" value="MCT8971024.1"/>
    <property type="molecule type" value="Genomic_DNA"/>
</dbReference>
<dbReference type="InterPro" id="IPR036390">
    <property type="entry name" value="WH_DNA-bd_sf"/>
</dbReference>
<evidence type="ECO:0000313" key="7">
    <source>
        <dbReference type="Proteomes" id="UP001320898"/>
    </source>
</evidence>
<dbReference type="AlphaFoldDB" id="A0AAW5QVS7"/>
<dbReference type="InterPro" id="IPR052067">
    <property type="entry name" value="Metal_resp_HTH_trans_reg"/>
</dbReference>
<keyword evidence="2" id="KW-0238">DNA-binding</keyword>
<sequence>MKPLSTNPGENVHTVADGSGEAGDRTLKLEEFLPYRLVMLAEQVSQSLSRLYAERYGLTNPEWRTMAALGQFGTMTSTDIGRNSRMHKTKVSRAVAELEKKGLIVRQTSDSDMRVSYLTLTDKGRATYRKLVPLALRFGDQLAGGLSADETAVLERVLTTLMERSDEIAREIGGTIGSDSA</sequence>
<dbReference type="SUPFAM" id="SSF46785">
    <property type="entry name" value="Winged helix' DNA-binding domain"/>
    <property type="match status" value="1"/>
</dbReference>
<dbReference type="PRINTS" id="PR00598">
    <property type="entry name" value="HTHMARR"/>
</dbReference>
<evidence type="ECO:0000259" key="5">
    <source>
        <dbReference type="PROSITE" id="PS50995"/>
    </source>
</evidence>
<accession>A0AAW5QVS7</accession>
<evidence type="ECO:0000256" key="1">
    <source>
        <dbReference type="ARBA" id="ARBA00023015"/>
    </source>
</evidence>
<reference evidence="6 7" key="1">
    <citation type="submission" date="2022-04" db="EMBL/GenBank/DDBJ databases">
        <authorList>
            <person name="Ye Y.-Q."/>
            <person name="Du Z.-J."/>
        </authorList>
    </citation>
    <scope>NUCLEOTIDE SEQUENCE [LARGE SCALE GENOMIC DNA]</scope>
    <source>
        <strain evidence="6 7">A6E488</strain>
    </source>
</reference>
<dbReference type="GO" id="GO:0003700">
    <property type="term" value="F:DNA-binding transcription factor activity"/>
    <property type="evidence" value="ECO:0007669"/>
    <property type="project" value="InterPro"/>
</dbReference>
<keyword evidence="1" id="KW-0805">Transcription regulation</keyword>
<dbReference type="PROSITE" id="PS50995">
    <property type="entry name" value="HTH_MARR_2"/>
    <property type="match status" value="1"/>
</dbReference>
<dbReference type="Proteomes" id="UP001320898">
    <property type="component" value="Unassembled WGS sequence"/>
</dbReference>
<dbReference type="PANTHER" id="PTHR35790">
    <property type="entry name" value="HTH-TYPE TRANSCRIPTIONAL REGULATOR PCHR"/>
    <property type="match status" value="1"/>
</dbReference>
<proteinExistence type="predicted"/>
<keyword evidence="7" id="KW-1185">Reference proteome</keyword>
<gene>
    <name evidence="6" type="ORF">MUB46_04045</name>
</gene>
<name>A0AAW5QVS7_9HYPH</name>
<evidence type="ECO:0000256" key="2">
    <source>
        <dbReference type="ARBA" id="ARBA00023125"/>
    </source>
</evidence>
<dbReference type="Pfam" id="PF12802">
    <property type="entry name" value="MarR_2"/>
    <property type="match status" value="1"/>
</dbReference>
<feature type="domain" description="HTH marR-type" evidence="5">
    <location>
        <begin position="30"/>
        <end position="163"/>
    </location>
</feature>